<evidence type="ECO:0000313" key="1">
    <source>
        <dbReference type="EMBL" id="BCS97248.1"/>
    </source>
</evidence>
<protein>
    <submittedName>
        <fullName evidence="1">Uncharacterized protein</fullName>
    </submittedName>
</protein>
<sequence length="47" mass="5605">MKRMWWRPKDESKRRDIFIFIPEAGAIRNSAFAGWDSAITFSRSGWE</sequence>
<evidence type="ECO:0000313" key="2">
    <source>
        <dbReference type="Proteomes" id="UP001320148"/>
    </source>
</evidence>
<proteinExistence type="predicted"/>
<name>A0ABN6F5I4_9BACT</name>
<accession>A0ABN6F5I4</accession>
<dbReference type="EMBL" id="AP024488">
    <property type="protein sequence ID" value="BCS97248.1"/>
    <property type="molecule type" value="Genomic_DNA"/>
</dbReference>
<gene>
    <name evidence="1" type="ORF">DSLASN_28800</name>
</gene>
<reference evidence="1 2" key="1">
    <citation type="submission" date="2021-02" db="EMBL/GenBank/DDBJ databases">
        <title>Complete genome of Desulfoluna sp. strain ASN36.</title>
        <authorList>
            <person name="Takahashi A."/>
            <person name="Kojima H."/>
            <person name="Fukui M."/>
        </authorList>
    </citation>
    <scope>NUCLEOTIDE SEQUENCE [LARGE SCALE GENOMIC DNA]</scope>
    <source>
        <strain evidence="1 2">ASN36</strain>
    </source>
</reference>
<dbReference type="Proteomes" id="UP001320148">
    <property type="component" value="Chromosome"/>
</dbReference>
<organism evidence="1 2">
    <name type="scientific">Desulfoluna limicola</name>
    <dbReference type="NCBI Taxonomy" id="2810562"/>
    <lineage>
        <taxon>Bacteria</taxon>
        <taxon>Pseudomonadati</taxon>
        <taxon>Thermodesulfobacteriota</taxon>
        <taxon>Desulfobacteria</taxon>
        <taxon>Desulfobacterales</taxon>
        <taxon>Desulfolunaceae</taxon>
        <taxon>Desulfoluna</taxon>
    </lineage>
</organism>
<keyword evidence="2" id="KW-1185">Reference proteome</keyword>